<comment type="caution">
    <text evidence="3">The sequence shown here is derived from an EMBL/GenBank/DDBJ whole genome shotgun (WGS) entry which is preliminary data.</text>
</comment>
<dbReference type="EMBL" id="JAKOGI010000291">
    <property type="protein sequence ID" value="KAJ8437577.1"/>
    <property type="molecule type" value="Genomic_DNA"/>
</dbReference>
<reference evidence="3" key="1">
    <citation type="submission" date="2022-04" db="EMBL/GenBank/DDBJ databases">
        <title>Carnegiea gigantea Genome sequencing and assembly v2.</title>
        <authorList>
            <person name="Copetti D."/>
            <person name="Sanderson M.J."/>
            <person name="Burquez A."/>
            <person name="Wojciechowski M.F."/>
        </authorList>
    </citation>
    <scope>NUCLEOTIDE SEQUENCE</scope>
    <source>
        <strain evidence="3">SGP5-SGP5p</strain>
        <tissue evidence="3">Aerial part</tissue>
    </source>
</reference>
<dbReference type="Proteomes" id="UP001153076">
    <property type="component" value="Unassembled WGS sequence"/>
</dbReference>
<feature type="compositionally biased region" description="Polar residues" evidence="1">
    <location>
        <begin position="66"/>
        <end position="90"/>
    </location>
</feature>
<feature type="transmembrane region" description="Helical" evidence="2">
    <location>
        <begin position="178"/>
        <end position="200"/>
    </location>
</feature>
<feature type="compositionally biased region" description="Gly residues" evidence="1">
    <location>
        <begin position="107"/>
        <end position="125"/>
    </location>
</feature>
<dbReference type="PANTHER" id="PTHR33709">
    <property type="entry name" value="OSJNBA0035M09.9 PROTEIN"/>
    <property type="match status" value="1"/>
</dbReference>
<feature type="transmembrane region" description="Helical" evidence="2">
    <location>
        <begin position="152"/>
        <end position="171"/>
    </location>
</feature>
<dbReference type="InterPro" id="IPR040339">
    <property type="entry name" value="At1g16860-like"/>
</dbReference>
<feature type="region of interest" description="Disordered" evidence="1">
    <location>
        <begin position="1"/>
        <end position="23"/>
    </location>
</feature>
<dbReference type="OrthoDB" id="1899156at2759"/>
<dbReference type="PANTHER" id="PTHR33709:SF17">
    <property type="entry name" value="UBIQUITIN-SPECIFIC PROTEASE FAMILY C19-RELATED PROTEIN"/>
    <property type="match status" value="1"/>
</dbReference>
<organism evidence="3 4">
    <name type="scientific">Carnegiea gigantea</name>
    <dbReference type="NCBI Taxonomy" id="171969"/>
    <lineage>
        <taxon>Eukaryota</taxon>
        <taxon>Viridiplantae</taxon>
        <taxon>Streptophyta</taxon>
        <taxon>Embryophyta</taxon>
        <taxon>Tracheophyta</taxon>
        <taxon>Spermatophyta</taxon>
        <taxon>Magnoliopsida</taxon>
        <taxon>eudicotyledons</taxon>
        <taxon>Gunneridae</taxon>
        <taxon>Pentapetalae</taxon>
        <taxon>Caryophyllales</taxon>
        <taxon>Cactineae</taxon>
        <taxon>Cactaceae</taxon>
        <taxon>Cactoideae</taxon>
        <taxon>Echinocereeae</taxon>
        <taxon>Carnegiea</taxon>
    </lineage>
</organism>
<evidence type="ECO:0000256" key="1">
    <source>
        <dbReference type="SAM" id="MobiDB-lite"/>
    </source>
</evidence>
<accession>A0A9Q1QCZ4</accession>
<feature type="region of interest" description="Disordered" evidence="1">
    <location>
        <begin position="55"/>
        <end position="125"/>
    </location>
</feature>
<evidence type="ECO:0000313" key="4">
    <source>
        <dbReference type="Proteomes" id="UP001153076"/>
    </source>
</evidence>
<name>A0A9Q1QCZ4_9CARY</name>
<keyword evidence="2" id="KW-1133">Transmembrane helix</keyword>
<feature type="compositionally biased region" description="Polar residues" evidence="1">
    <location>
        <begin position="1"/>
        <end position="14"/>
    </location>
</feature>
<dbReference type="AlphaFoldDB" id="A0A9Q1QCZ4"/>
<keyword evidence="4" id="KW-1185">Reference proteome</keyword>
<keyword evidence="2" id="KW-0812">Transmembrane</keyword>
<evidence type="ECO:0000256" key="2">
    <source>
        <dbReference type="SAM" id="Phobius"/>
    </source>
</evidence>
<sequence>MATRTQSHQLSSGLYVSGRPETHAKERAPTIALCAAPYTGGDVNNSGELAKMFDISHSHAPPPPSRLNSSSQPKSGSGRLSNSGSMNRKSSGPVPLQPTGLITSGPLGRGSGQLGGSSQAVGGGSGSKPAYGSAVTRLGSEEVQYAVTVSKGAMWVFGVLVLMGLIGGAFLMVALKKAVILVAVVAVLMVVFVGVGWNYIATCGSIALESSFQRVPRCVYASTELYEYRGCGVQPANSKHRYFSWGCRHSEKYVADFYVSDFHTGLRALVKTGYGAQVAPLVDAATVVDVTKENRDLSPNFLHWLADRSLSGDDRILRLKEGYVKEGSTVSVMGIVRRHDNILMIVPPCDPVATGCQWFRFLLPMYVKGLILHCNDSQNFEVIPV</sequence>
<evidence type="ECO:0008006" key="5">
    <source>
        <dbReference type="Google" id="ProtNLM"/>
    </source>
</evidence>
<proteinExistence type="predicted"/>
<evidence type="ECO:0000313" key="3">
    <source>
        <dbReference type="EMBL" id="KAJ8437577.1"/>
    </source>
</evidence>
<gene>
    <name evidence="3" type="ORF">Cgig2_005328</name>
</gene>
<protein>
    <recommendedName>
        <fullName evidence="5">Ubiquitin-specific protease family C19-related protein</fullName>
    </recommendedName>
</protein>
<keyword evidence="2" id="KW-0472">Membrane</keyword>